<proteinExistence type="predicted"/>
<reference evidence="1" key="1">
    <citation type="submission" date="2018-05" db="EMBL/GenBank/DDBJ databases">
        <title>Draft genome of Mucuna pruriens seed.</title>
        <authorList>
            <person name="Nnadi N.E."/>
            <person name="Vos R."/>
            <person name="Hasami M.H."/>
            <person name="Devisetty U.K."/>
            <person name="Aguiy J.C."/>
        </authorList>
    </citation>
    <scope>NUCLEOTIDE SEQUENCE [LARGE SCALE GENOMIC DNA]</scope>
    <source>
        <strain evidence="1">JCA_2017</strain>
    </source>
</reference>
<feature type="non-terminal residue" evidence="1">
    <location>
        <position position="129"/>
    </location>
</feature>
<keyword evidence="2" id="KW-1185">Reference proteome</keyword>
<accession>A0A371EGD8</accession>
<comment type="caution">
    <text evidence="1">The sequence shown here is derived from an EMBL/GenBank/DDBJ whole genome shotgun (WGS) entry which is preliminary data.</text>
</comment>
<gene>
    <name evidence="1" type="ORF">CR513_56241</name>
</gene>
<dbReference type="Proteomes" id="UP000257109">
    <property type="component" value="Unassembled WGS sequence"/>
</dbReference>
<organism evidence="1 2">
    <name type="scientific">Mucuna pruriens</name>
    <name type="common">Velvet bean</name>
    <name type="synonym">Dolichos pruriens</name>
    <dbReference type="NCBI Taxonomy" id="157652"/>
    <lineage>
        <taxon>Eukaryota</taxon>
        <taxon>Viridiplantae</taxon>
        <taxon>Streptophyta</taxon>
        <taxon>Embryophyta</taxon>
        <taxon>Tracheophyta</taxon>
        <taxon>Spermatophyta</taxon>
        <taxon>Magnoliopsida</taxon>
        <taxon>eudicotyledons</taxon>
        <taxon>Gunneridae</taxon>
        <taxon>Pentapetalae</taxon>
        <taxon>rosids</taxon>
        <taxon>fabids</taxon>
        <taxon>Fabales</taxon>
        <taxon>Fabaceae</taxon>
        <taxon>Papilionoideae</taxon>
        <taxon>50 kb inversion clade</taxon>
        <taxon>NPAAA clade</taxon>
        <taxon>indigoferoid/millettioid clade</taxon>
        <taxon>Phaseoleae</taxon>
        <taxon>Mucuna</taxon>
    </lineage>
</organism>
<dbReference type="EMBL" id="QJKJ01014050">
    <property type="protein sequence ID" value="RDX65127.1"/>
    <property type="molecule type" value="Genomic_DNA"/>
</dbReference>
<feature type="non-terminal residue" evidence="1">
    <location>
        <position position="1"/>
    </location>
</feature>
<protein>
    <submittedName>
        <fullName evidence="1">Uncharacterized protein</fullName>
    </submittedName>
</protein>
<evidence type="ECO:0000313" key="2">
    <source>
        <dbReference type="Proteomes" id="UP000257109"/>
    </source>
</evidence>
<dbReference type="AlphaFoldDB" id="A0A371EGD8"/>
<sequence>MRDLGIILPFDAYEADVLRTLGGSASLPLFLVELFLPTTRSPYPFTDSFPKNSRGILGISFPRKEDSLVSFRQVASRMNCKQLVAIAFEPKLVHLEFLKQRSFYFVKLGMRALEALKSKESAPSAPNLE</sequence>
<evidence type="ECO:0000313" key="1">
    <source>
        <dbReference type="EMBL" id="RDX65127.1"/>
    </source>
</evidence>
<name>A0A371EGD8_MUCPR</name>